<feature type="compositionally biased region" description="Basic residues" evidence="3">
    <location>
        <begin position="152"/>
        <end position="161"/>
    </location>
</feature>
<organism evidence="4 5">
    <name type="scientific">Rhododendron simsii</name>
    <name type="common">Sims's rhododendron</name>
    <dbReference type="NCBI Taxonomy" id="118357"/>
    <lineage>
        <taxon>Eukaryota</taxon>
        <taxon>Viridiplantae</taxon>
        <taxon>Streptophyta</taxon>
        <taxon>Embryophyta</taxon>
        <taxon>Tracheophyta</taxon>
        <taxon>Spermatophyta</taxon>
        <taxon>Magnoliopsida</taxon>
        <taxon>eudicotyledons</taxon>
        <taxon>Gunneridae</taxon>
        <taxon>Pentapetalae</taxon>
        <taxon>asterids</taxon>
        <taxon>Ericales</taxon>
        <taxon>Ericaceae</taxon>
        <taxon>Ericoideae</taxon>
        <taxon>Rhodoreae</taxon>
        <taxon>Rhododendron</taxon>
    </lineage>
</organism>
<dbReference type="GO" id="GO:0005829">
    <property type="term" value="C:cytosol"/>
    <property type="evidence" value="ECO:0007669"/>
    <property type="project" value="TreeGrafter"/>
</dbReference>
<dbReference type="OrthoDB" id="685434at2759"/>
<evidence type="ECO:0000313" key="4">
    <source>
        <dbReference type="EMBL" id="KAF7142727.1"/>
    </source>
</evidence>
<reference evidence="4" key="1">
    <citation type="submission" date="2019-11" db="EMBL/GenBank/DDBJ databases">
        <authorList>
            <person name="Liu Y."/>
            <person name="Hou J."/>
            <person name="Li T.-Q."/>
            <person name="Guan C.-H."/>
            <person name="Wu X."/>
            <person name="Wu H.-Z."/>
            <person name="Ling F."/>
            <person name="Zhang R."/>
            <person name="Shi X.-G."/>
            <person name="Ren J.-P."/>
            <person name="Chen E.-F."/>
            <person name="Sun J.-M."/>
        </authorList>
    </citation>
    <scope>NUCLEOTIDE SEQUENCE</scope>
    <source>
        <strain evidence="4">Adult_tree_wgs_1</strain>
        <tissue evidence="4">Leaves</tissue>
    </source>
</reference>
<dbReference type="PROSITE" id="PS00823">
    <property type="entry name" value="DEHYDRIN_2"/>
    <property type="match status" value="1"/>
</dbReference>
<dbReference type="InterPro" id="IPR030513">
    <property type="entry name" value="Dehydrin_CS"/>
</dbReference>
<feature type="compositionally biased region" description="Basic and acidic residues" evidence="3">
    <location>
        <begin position="124"/>
        <end position="135"/>
    </location>
</feature>
<evidence type="ECO:0000256" key="1">
    <source>
        <dbReference type="ARBA" id="ARBA00008403"/>
    </source>
</evidence>
<dbReference type="EMBL" id="WJXA01000005">
    <property type="protein sequence ID" value="KAF7142727.1"/>
    <property type="molecule type" value="Genomic_DNA"/>
</dbReference>
<evidence type="ECO:0000256" key="3">
    <source>
        <dbReference type="SAM" id="MobiDB-lite"/>
    </source>
</evidence>
<keyword evidence="5" id="KW-1185">Reference proteome</keyword>
<dbReference type="PANTHER" id="PTHR33346:SF5">
    <property type="entry name" value="DEHYDRIN LEA-RELATED"/>
    <property type="match status" value="1"/>
</dbReference>
<dbReference type="GO" id="GO:0009414">
    <property type="term" value="P:response to water deprivation"/>
    <property type="evidence" value="ECO:0007669"/>
    <property type="project" value="TreeGrafter"/>
</dbReference>
<accession>A0A834GZV0</accession>
<evidence type="ECO:0000313" key="5">
    <source>
        <dbReference type="Proteomes" id="UP000626092"/>
    </source>
</evidence>
<evidence type="ECO:0008006" key="6">
    <source>
        <dbReference type="Google" id="ProtNLM"/>
    </source>
</evidence>
<feature type="compositionally biased region" description="Basic and acidic residues" evidence="3">
    <location>
        <begin position="198"/>
        <end position="218"/>
    </location>
</feature>
<dbReference type="Proteomes" id="UP000626092">
    <property type="component" value="Unassembled WGS sequence"/>
</dbReference>
<dbReference type="GO" id="GO:0009737">
    <property type="term" value="P:response to abscisic acid"/>
    <property type="evidence" value="ECO:0007669"/>
    <property type="project" value="TreeGrafter"/>
</dbReference>
<dbReference type="AlphaFoldDB" id="A0A834GZV0"/>
<feature type="region of interest" description="Disordered" evidence="3">
    <location>
        <begin position="122"/>
        <end position="225"/>
    </location>
</feature>
<dbReference type="Pfam" id="PF00257">
    <property type="entry name" value="Dehydrin"/>
    <property type="match status" value="1"/>
</dbReference>
<proteinExistence type="inferred from homology"/>
<protein>
    <recommendedName>
        <fullName evidence="6">Dehydrin</fullName>
    </recommendedName>
</protein>
<gene>
    <name evidence="4" type="ORF">RHSIM_Rhsim05G0071100</name>
</gene>
<dbReference type="InterPro" id="IPR000167">
    <property type="entry name" value="Dehydrin"/>
</dbReference>
<dbReference type="GO" id="GO:0009631">
    <property type="term" value="P:cold acclimation"/>
    <property type="evidence" value="ECO:0007669"/>
    <property type="project" value="TreeGrafter"/>
</dbReference>
<comment type="similarity">
    <text evidence="1 2">Belongs to the plant dehydrin family.</text>
</comment>
<name>A0A834GZV0_RHOSS</name>
<dbReference type="PANTHER" id="PTHR33346">
    <property type="entry name" value="DEHYDRIN XERO 2-RELATED"/>
    <property type="match status" value="1"/>
</dbReference>
<feature type="compositionally biased region" description="Basic and acidic residues" evidence="3">
    <location>
        <begin position="162"/>
        <end position="178"/>
    </location>
</feature>
<dbReference type="PROSITE" id="PS00315">
    <property type="entry name" value="DEHYDRIN_1"/>
    <property type="match status" value="1"/>
</dbReference>
<evidence type="ECO:0000256" key="2">
    <source>
        <dbReference type="RuleBase" id="RU003995"/>
    </source>
</evidence>
<sequence>MQRKKKSRERERERERLTLHRFLQTAFNSKKMADIYDEHGNPIQLTDEHGNPVQLTDEHGHPMHLTGVAATIVEGVETTDTGDVVVAETVVEGVPLTGTHPHGGAVPPTEAAVHGGVTEVGATRGEHRPLGEQLRRSSSSSSSSSEDDGQGGRRKKKKKGLREKLKEILPGKHKDEHAPQSGSYPVPLSSAAAPPGHHPHEHEHEKKGIMEKIKEKLPGTHHHNH</sequence>
<comment type="caution">
    <text evidence="4">The sequence shown here is derived from an EMBL/GenBank/DDBJ whole genome shotgun (WGS) entry which is preliminary data.</text>
</comment>